<feature type="signal peptide" evidence="1">
    <location>
        <begin position="1"/>
        <end position="25"/>
    </location>
</feature>
<reference evidence="2 3" key="1">
    <citation type="submission" date="2021-01" db="EMBL/GenBank/DDBJ databases">
        <title>Whole genome shotgun sequence of Actinoplanes humidus NBRC 14915.</title>
        <authorList>
            <person name="Komaki H."/>
            <person name="Tamura T."/>
        </authorList>
    </citation>
    <scope>NUCLEOTIDE SEQUENCE [LARGE SCALE GENOMIC DNA]</scope>
    <source>
        <strain evidence="2 3">NBRC 14915</strain>
    </source>
</reference>
<organism evidence="2 3">
    <name type="scientific">Winogradskya humida</name>
    <dbReference type="NCBI Taxonomy" id="113566"/>
    <lineage>
        <taxon>Bacteria</taxon>
        <taxon>Bacillati</taxon>
        <taxon>Actinomycetota</taxon>
        <taxon>Actinomycetes</taxon>
        <taxon>Micromonosporales</taxon>
        <taxon>Micromonosporaceae</taxon>
        <taxon>Winogradskya</taxon>
    </lineage>
</organism>
<gene>
    <name evidence="2" type="ORF">Ahu01nite_048410</name>
</gene>
<comment type="caution">
    <text evidence="2">The sequence shown here is derived from an EMBL/GenBank/DDBJ whole genome shotgun (WGS) entry which is preliminary data.</text>
</comment>
<evidence type="ECO:0000313" key="2">
    <source>
        <dbReference type="EMBL" id="GIE21739.1"/>
    </source>
</evidence>
<dbReference type="RefSeq" id="WP_203838851.1">
    <property type="nucleotide sequence ID" value="NZ_BAAATV010000002.1"/>
</dbReference>
<evidence type="ECO:0000313" key="3">
    <source>
        <dbReference type="Proteomes" id="UP000603200"/>
    </source>
</evidence>
<evidence type="ECO:0000256" key="1">
    <source>
        <dbReference type="SAM" id="SignalP"/>
    </source>
</evidence>
<feature type="chain" id="PRO_5046460730" evidence="1">
    <location>
        <begin position="26"/>
        <end position="201"/>
    </location>
</feature>
<keyword evidence="3" id="KW-1185">Reference proteome</keyword>
<dbReference type="Proteomes" id="UP000603200">
    <property type="component" value="Unassembled WGS sequence"/>
</dbReference>
<protein>
    <submittedName>
        <fullName evidence="2">Uncharacterized protein</fullName>
    </submittedName>
</protein>
<keyword evidence="1" id="KW-0732">Signal</keyword>
<proteinExistence type="predicted"/>
<dbReference type="EMBL" id="BOMN01000060">
    <property type="protein sequence ID" value="GIE21739.1"/>
    <property type="molecule type" value="Genomic_DNA"/>
</dbReference>
<accession>A0ABQ3ZT24</accession>
<name>A0ABQ3ZT24_9ACTN</name>
<sequence>MQLNHRRRASGLAAIFLSVAGSAIAAAPAQASDLSPQAVVICEPNTTDLKITSKSSTRTITHAQYFSIPAGGTGSQTKSVSKVATIKASVSYTSTTTVSANVVMGEFSEAVGVELALSGEVTKSSTESVTVNVKSGKYAFFHGEKKFNGGWTGNKCNSNGTVITPVKGTAISFAVPAEGAASCSTTYASSTFEYKAKAIAC</sequence>